<comment type="subcellular location">
    <subcellularLocation>
        <location evidence="1">Membrane</location>
        <topology evidence="1">Multi-pass membrane protein</topology>
    </subcellularLocation>
</comment>
<evidence type="ECO:0000256" key="3">
    <source>
        <dbReference type="ARBA" id="ARBA00022679"/>
    </source>
</evidence>
<sequence length="472" mass="54184">MLKYVQNRALTCIKMLLIITDAICLNLSFLLVNSWSTANGFIDTEEVISSNYYSFWAMFNLAALALSLIHHLYNDATIEHIERIYRATLKTATALMIVFSGYALLAHPFTGIGSFLISLTIIVFVYCLISRFLLTYIYVKLPKRFNWNKKVALIGHYENLDNIAAAFSRQNAFYTVDTIPFESDEKDLSKEEKIDIFKRYFEEVSKAGIHDVFLIGSNDITDCSQELILAADHQCVQLNFVPTITANIAYGNGRQEPLTMQLPVLKSHEEPMSSMENRLKKRFVDLLISSFVMVFILSWMIPLVGIIIKIQSPGPIFFRQPRSGRNNKSFDCFKFRSMVQNKDSHAKQASKDDSRITPIGRFLRKTNLDEFPQFINVFLGQMSVVGPRPHMLSHTEHYSKLIQHYMVRHFVKPGITGWAQVNGYRGETKDPQLMAKRVEYDLDYLSNWSAMLDFKIVCMTAINMIKGEENAF</sequence>
<feature type="transmembrane region" description="Helical" evidence="7">
    <location>
        <begin position="84"/>
        <end position="105"/>
    </location>
</feature>
<dbReference type="InterPro" id="IPR017475">
    <property type="entry name" value="EPS_sugar_tfrase"/>
</dbReference>
<dbReference type="GO" id="GO:0016780">
    <property type="term" value="F:phosphotransferase activity, for other substituted phosphate groups"/>
    <property type="evidence" value="ECO:0007669"/>
    <property type="project" value="TreeGrafter"/>
</dbReference>
<comment type="caution">
    <text evidence="9">The sequence shown here is derived from an EMBL/GenBank/DDBJ whole genome shotgun (WGS) entry which is preliminary data.</text>
</comment>
<evidence type="ECO:0000256" key="6">
    <source>
        <dbReference type="ARBA" id="ARBA00023136"/>
    </source>
</evidence>
<keyword evidence="5 7" id="KW-1133">Transmembrane helix</keyword>
<feature type="transmembrane region" description="Helical" evidence="7">
    <location>
        <begin position="283"/>
        <end position="308"/>
    </location>
</feature>
<evidence type="ECO:0000313" key="10">
    <source>
        <dbReference type="Proteomes" id="UP000282423"/>
    </source>
</evidence>
<feature type="domain" description="Bacterial sugar transferase" evidence="8">
    <location>
        <begin position="281"/>
        <end position="465"/>
    </location>
</feature>
<protein>
    <submittedName>
        <fullName evidence="9">Exopolysaccharide biosynthesis polyprenyl glycosylphosphotransferase</fullName>
    </submittedName>
</protein>
<dbReference type="PANTHER" id="PTHR30576:SF0">
    <property type="entry name" value="UNDECAPRENYL-PHOSPHATE N-ACETYLGALACTOSAMINYL 1-PHOSPHATE TRANSFERASE-RELATED"/>
    <property type="match status" value="1"/>
</dbReference>
<evidence type="ECO:0000256" key="5">
    <source>
        <dbReference type="ARBA" id="ARBA00022989"/>
    </source>
</evidence>
<evidence type="ECO:0000256" key="2">
    <source>
        <dbReference type="ARBA" id="ARBA00006464"/>
    </source>
</evidence>
<dbReference type="PANTHER" id="PTHR30576">
    <property type="entry name" value="COLANIC BIOSYNTHESIS UDP-GLUCOSE LIPID CARRIER TRANSFERASE"/>
    <property type="match status" value="1"/>
</dbReference>
<gene>
    <name evidence="9" type="ORF">D7322_24925</name>
</gene>
<dbReference type="NCBIfam" id="TIGR03025">
    <property type="entry name" value="EPS_sugtrans"/>
    <property type="match status" value="1"/>
</dbReference>
<dbReference type="AlphaFoldDB" id="A0A420VRE2"/>
<feature type="transmembrane region" description="Helical" evidence="7">
    <location>
        <begin position="111"/>
        <end position="139"/>
    </location>
</feature>
<keyword evidence="10" id="KW-1185">Reference proteome</keyword>
<dbReference type="EMBL" id="RBWS01000025">
    <property type="protein sequence ID" value="RKO68855.1"/>
    <property type="molecule type" value="Genomic_DNA"/>
</dbReference>
<comment type="similarity">
    <text evidence="2">Belongs to the bacterial sugar transferase family.</text>
</comment>
<evidence type="ECO:0000256" key="1">
    <source>
        <dbReference type="ARBA" id="ARBA00004141"/>
    </source>
</evidence>
<keyword evidence="4 7" id="KW-0812">Transmembrane</keyword>
<dbReference type="InterPro" id="IPR003362">
    <property type="entry name" value="Bact_transf"/>
</dbReference>
<reference evidence="9 10" key="1">
    <citation type="submission" date="2018-10" db="EMBL/GenBank/DDBJ databases">
        <title>Sphingobacterium sp. M05W1-28.</title>
        <authorList>
            <person name="Cai H."/>
        </authorList>
    </citation>
    <scope>NUCLEOTIDE SEQUENCE [LARGE SCALE GENOMIC DNA]</scope>
    <source>
        <strain evidence="9 10">M05W1-28</strain>
    </source>
</reference>
<evidence type="ECO:0000313" key="9">
    <source>
        <dbReference type="EMBL" id="RKO68855.1"/>
    </source>
</evidence>
<evidence type="ECO:0000259" key="8">
    <source>
        <dbReference type="Pfam" id="PF02397"/>
    </source>
</evidence>
<keyword evidence="3 9" id="KW-0808">Transferase</keyword>
<evidence type="ECO:0000256" key="7">
    <source>
        <dbReference type="SAM" id="Phobius"/>
    </source>
</evidence>
<keyword evidence="6 7" id="KW-0472">Membrane</keyword>
<proteinExistence type="inferred from homology"/>
<dbReference type="Proteomes" id="UP000282423">
    <property type="component" value="Unassembled WGS sequence"/>
</dbReference>
<evidence type="ECO:0000256" key="4">
    <source>
        <dbReference type="ARBA" id="ARBA00022692"/>
    </source>
</evidence>
<accession>A0A420VRE2</accession>
<feature type="transmembrane region" description="Helical" evidence="7">
    <location>
        <begin position="52"/>
        <end position="72"/>
    </location>
</feature>
<dbReference type="GO" id="GO:0016020">
    <property type="term" value="C:membrane"/>
    <property type="evidence" value="ECO:0007669"/>
    <property type="project" value="UniProtKB-SubCell"/>
</dbReference>
<feature type="transmembrane region" description="Helical" evidence="7">
    <location>
        <begin position="12"/>
        <end position="32"/>
    </location>
</feature>
<name>A0A420VRE2_9SPHI</name>
<organism evidence="9 10">
    <name type="scientific">Sphingobacterium puteale</name>
    <dbReference type="NCBI Taxonomy" id="2420510"/>
    <lineage>
        <taxon>Bacteria</taxon>
        <taxon>Pseudomonadati</taxon>
        <taxon>Bacteroidota</taxon>
        <taxon>Sphingobacteriia</taxon>
        <taxon>Sphingobacteriales</taxon>
        <taxon>Sphingobacteriaceae</taxon>
        <taxon>Sphingobacterium</taxon>
    </lineage>
</organism>
<dbReference type="OrthoDB" id="9808602at2"/>
<dbReference type="Pfam" id="PF02397">
    <property type="entry name" value="Bac_transf"/>
    <property type="match status" value="1"/>
</dbReference>